<dbReference type="Proteomes" id="UP000285517">
    <property type="component" value="Chromosome"/>
</dbReference>
<evidence type="ECO:0000313" key="1">
    <source>
        <dbReference type="EMBL" id="QAA80878.1"/>
    </source>
</evidence>
<name>A0A410G0S8_9FLAO</name>
<reference evidence="1 2" key="1">
    <citation type="submission" date="2019-01" db="EMBL/GenBank/DDBJ databases">
        <title>Complete genome sequencing of Aequorivita sp. H23M31.</title>
        <authorList>
            <person name="Bae J.-W."/>
        </authorList>
    </citation>
    <scope>NUCLEOTIDE SEQUENCE [LARGE SCALE GENOMIC DNA]</scope>
    <source>
        <strain evidence="1 2">H23M31</strain>
    </source>
</reference>
<sequence>MAILNEYNLENSLFTNDYKLQEFKRILLTEKEKGNLVGFGNAKIEEAVFEFKKYINFIG</sequence>
<evidence type="ECO:0000313" key="2">
    <source>
        <dbReference type="Proteomes" id="UP000285517"/>
    </source>
</evidence>
<protein>
    <submittedName>
        <fullName evidence="1">Uncharacterized protein</fullName>
    </submittedName>
</protein>
<dbReference type="EMBL" id="CP034951">
    <property type="protein sequence ID" value="QAA80878.1"/>
    <property type="molecule type" value="Genomic_DNA"/>
</dbReference>
<keyword evidence="2" id="KW-1185">Reference proteome</keyword>
<dbReference type="KEGG" id="aev:EI546_03650"/>
<dbReference type="RefSeq" id="WP_128249271.1">
    <property type="nucleotide sequence ID" value="NZ_CP034951.1"/>
</dbReference>
<dbReference type="AlphaFoldDB" id="A0A410G0S8"/>
<proteinExistence type="predicted"/>
<accession>A0A410G0S8</accession>
<gene>
    <name evidence="1" type="ORF">EI546_03650</name>
</gene>
<organism evidence="1 2">
    <name type="scientific">Aequorivita ciconiae</name>
    <dbReference type="NCBI Taxonomy" id="2494375"/>
    <lineage>
        <taxon>Bacteria</taxon>
        <taxon>Pseudomonadati</taxon>
        <taxon>Bacteroidota</taxon>
        <taxon>Flavobacteriia</taxon>
        <taxon>Flavobacteriales</taxon>
        <taxon>Flavobacteriaceae</taxon>
        <taxon>Aequorivita</taxon>
    </lineage>
</organism>